<dbReference type="EMBL" id="JAOZYC010000136">
    <property type="protein sequence ID" value="MEB8340758.1"/>
    <property type="molecule type" value="Genomic_DNA"/>
</dbReference>
<dbReference type="Gene3D" id="1.25.40.10">
    <property type="entry name" value="Tetratricopeptide repeat domain"/>
    <property type="match status" value="1"/>
</dbReference>
<dbReference type="SUPFAM" id="SSF52540">
    <property type="entry name" value="P-loop containing nucleoside triphosphate hydrolases"/>
    <property type="match status" value="1"/>
</dbReference>
<reference evidence="1 2" key="1">
    <citation type="submission" date="2022-10" db="EMBL/GenBank/DDBJ databases">
        <authorList>
            <person name="Xie J."/>
            <person name="Shen N."/>
        </authorList>
    </citation>
    <scope>NUCLEOTIDE SEQUENCE [LARGE SCALE GENOMIC DNA]</scope>
    <source>
        <strain evidence="1 2">YIM65594</strain>
    </source>
</reference>
<dbReference type="InterPro" id="IPR027417">
    <property type="entry name" value="P-loop_NTPase"/>
</dbReference>
<sequence length="703" mass="76069">MESSRQDEAAGNLPLETTGFVGRGSELDALARVLTSDRLVTLTGPGGVGKSRLARRAGAEARAAFPDGVWLVELYPLTGAESLALAVYEVLRLVDQSTRPAAEVVTEWLADKRLLLILDCCEHLAAGCADFTQTLLARAPGVHVLATSRRPLRAPGEWVVPVSPLSVTAAGERPGAAPADAETLFTQRATEAAPGKPLAERDGTVVAEICARLDGIPLAVELAAARLPDMPLDELRRRLHTRFEVLTRQNDAAIAGRGQGDARHQALRTTVGWSHELCTPLERLLWARTSAFVGGFEPEAAQWVCAGGPLGSGQVPALLDRLVDQSVFQRTETPHGPRYSMLDTIREYGRDWLARLGEEQPVRERHRDHYRRLARTGDREWVGPDQVAWYARLTAEHANLRAALESCLADPDPLPALEMASDLWFFWTGCGFLREGRGYLDRALAEERKPPEGPELFRALWACGHVANMQGDFEVSVELENRSALLADRLAAPVAVDALCYIRGIRLLMTGDPAGTLDVCASSVSRPPAGGGALAVWLLTRAISSYAHLQLGEIEQAVSAADLMCEESERHGDRWARGHALYFLAVAAMAKGDQAAALRYGRDSLDLKWQLRDTFGAAAGLDVLATILVASAPESAAGLLGTADRVWLSIGRDRAGVKEFLTTRQACEHRLRETLGDAPYETAYRTGAEAGAEDGIGYALSLE</sequence>
<organism evidence="1 2">
    <name type="scientific">Streptomyces endophyticus</name>
    <dbReference type="NCBI Taxonomy" id="714166"/>
    <lineage>
        <taxon>Bacteria</taxon>
        <taxon>Bacillati</taxon>
        <taxon>Actinomycetota</taxon>
        <taxon>Actinomycetes</taxon>
        <taxon>Kitasatosporales</taxon>
        <taxon>Streptomycetaceae</taxon>
        <taxon>Streptomyces</taxon>
    </lineage>
</organism>
<comment type="caution">
    <text evidence="1">The sequence shown here is derived from an EMBL/GenBank/DDBJ whole genome shotgun (WGS) entry which is preliminary data.</text>
</comment>
<accession>A0ABU6F9Z6</accession>
<dbReference type="Gene3D" id="3.40.50.300">
    <property type="entry name" value="P-loop containing nucleotide triphosphate hydrolases"/>
    <property type="match status" value="1"/>
</dbReference>
<proteinExistence type="predicted"/>
<dbReference type="Proteomes" id="UP001354931">
    <property type="component" value="Unassembled WGS sequence"/>
</dbReference>
<evidence type="ECO:0000313" key="2">
    <source>
        <dbReference type="Proteomes" id="UP001354931"/>
    </source>
</evidence>
<evidence type="ECO:0000313" key="1">
    <source>
        <dbReference type="EMBL" id="MEB8340758.1"/>
    </source>
</evidence>
<dbReference type="PRINTS" id="PR00364">
    <property type="entry name" value="DISEASERSIST"/>
</dbReference>
<keyword evidence="2" id="KW-1185">Reference proteome</keyword>
<name>A0ABU6F9Z6_9ACTN</name>
<dbReference type="RefSeq" id="WP_326019658.1">
    <property type="nucleotide sequence ID" value="NZ_JAOZYC010000136.1"/>
</dbReference>
<dbReference type="SUPFAM" id="SSF48452">
    <property type="entry name" value="TPR-like"/>
    <property type="match status" value="1"/>
</dbReference>
<dbReference type="InterPro" id="IPR011990">
    <property type="entry name" value="TPR-like_helical_dom_sf"/>
</dbReference>
<gene>
    <name evidence="1" type="ORF">OKJ99_24985</name>
</gene>
<protein>
    <submittedName>
        <fullName evidence="1">Uncharacterized protein</fullName>
    </submittedName>
</protein>
<dbReference type="PANTHER" id="PTHR47691:SF3">
    <property type="entry name" value="HTH-TYPE TRANSCRIPTIONAL REGULATOR RV0890C-RELATED"/>
    <property type="match status" value="1"/>
</dbReference>
<dbReference type="PANTHER" id="PTHR47691">
    <property type="entry name" value="REGULATOR-RELATED"/>
    <property type="match status" value="1"/>
</dbReference>